<name>A0A2K8YWX4_9BACT</name>
<feature type="domain" description="Thioredoxin" evidence="2">
    <location>
        <begin position="29"/>
        <end position="152"/>
    </location>
</feature>
<dbReference type="GO" id="GO:0015035">
    <property type="term" value="F:protein-disulfide reductase activity"/>
    <property type="evidence" value="ECO:0007669"/>
    <property type="project" value="TreeGrafter"/>
</dbReference>
<evidence type="ECO:0000313" key="3">
    <source>
        <dbReference type="EMBL" id="AUD02136.1"/>
    </source>
</evidence>
<keyword evidence="4" id="KW-1185">Reference proteome</keyword>
<dbReference type="PANTHER" id="PTHR32234:SF0">
    <property type="entry name" value="THIOL:DISULFIDE INTERCHANGE PROTEIN DSBD"/>
    <property type="match status" value="1"/>
</dbReference>
<evidence type="ECO:0000313" key="4">
    <source>
        <dbReference type="Proteomes" id="UP000232883"/>
    </source>
</evidence>
<feature type="transmembrane region" description="Helical" evidence="1">
    <location>
        <begin position="12"/>
        <end position="32"/>
    </location>
</feature>
<dbReference type="Pfam" id="PF13899">
    <property type="entry name" value="Thioredoxin_7"/>
    <property type="match status" value="1"/>
</dbReference>
<reference evidence="3 4" key="1">
    <citation type="submission" date="2017-11" db="EMBL/GenBank/DDBJ databases">
        <title>Taxonomic description and genome sequences of Spirosoma HA7 sp. nov., isolated from pollen microhabitat of Corylus avellana.</title>
        <authorList>
            <person name="Ambika Manirajan B."/>
            <person name="Suarez C."/>
            <person name="Ratering S."/>
            <person name="Geissler-Plaum R."/>
            <person name="Cardinale M."/>
            <person name="Sylvia S."/>
        </authorList>
    </citation>
    <scope>NUCLEOTIDE SEQUENCE [LARGE SCALE GENOMIC DNA]</scope>
    <source>
        <strain evidence="3 4">HA7</strain>
    </source>
</reference>
<sequence length="471" mass="53242">MGVELGLPVQFVKYLVITMFSALLISSLLSLIQVGDEPKVNFSSGSFRQILAQATLTHRPVFIDVSTSWCVPCKKMEKEAFNTPSIAKKINDHFIAYKIDAEKGEGESITRKYHVTAYPTLLVLNEDGTLRQKTVGYTTIATLASQLDAALKLPRQGLTLTQLAASYKRGNREASFLYAYLEALRQVDLDGADVIDAYIATLPCDRVYAPPTLRLMTQMVSTSHSQTYDLLQTYLRSQGKLPIDADRNSQLIGSFSTALRHDLQEAIERNDEDLFRIVLHRKLQFSKLLESITPERETQIIQNETINFYKRTGNFPPYKVAIRPYLTHLLTLPDESSRKMDSLNFTRYLTEIASLPDSIRKQHYAAYLTDRTDTQAYYTALEISDIARMYLTYATDRGDLLEAINWSQRAIALTPHPDFLITYAGLLAKTGQVEQASLIQKKALAEAKKRGLASQPYQAALDQFNRSLRNR</sequence>
<organism evidence="3 4">
    <name type="scientific">Spirosoma pollinicola</name>
    <dbReference type="NCBI Taxonomy" id="2057025"/>
    <lineage>
        <taxon>Bacteria</taxon>
        <taxon>Pseudomonadati</taxon>
        <taxon>Bacteroidota</taxon>
        <taxon>Cytophagia</taxon>
        <taxon>Cytophagales</taxon>
        <taxon>Cytophagaceae</taxon>
        <taxon>Spirosoma</taxon>
    </lineage>
</organism>
<gene>
    <name evidence="3" type="ORF">CWM47_10070</name>
</gene>
<dbReference type="SUPFAM" id="SSF52833">
    <property type="entry name" value="Thioredoxin-like"/>
    <property type="match status" value="1"/>
</dbReference>
<dbReference type="Proteomes" id="UP000232883">
    <property type="component" value="Chromosome"/>
</dbReference>
<evidence type="ECO:0000259" key="2">
    <source>
        <dbReference type="PROSITE" id="PS51352"/>
    </source>
</evidence>
<dbReference type="PROSITE" id="PS51352">
    <property type="entry name" value="THIOREDOXIN_2"/>
    <property type="match status" value="1"/>
</dbReference>
<dbReference type="PANTHER" id="PTHR32234">
    <property type="entry name" value="THIOL:DISULFIDE INTERCHANGE PROTEIN DSBD"/>
    <property type="match status" value="1"/>
</dbReference>
<dbReference type="KEGG" id="spir:CWM47_10070"/>
<dbReference type="AlphaFoldDB" id="A0A2K8YWX4"/>
<keyword evidence="1" id="KW-1133">Transmembrane helix</keyword>
<dbReference type="InterPro" id="IPR036249">
    <property type="entry name" value="Thioredoxin-like_sf"/>
</dbReference>
<accession>A0A2K8YWX4</accession>
<dbReference type="EMBL" id="CP025096">
    <property type="protein sequence ID" value="AUD02136.1"/>
    <property type="molecule type" value="Genomic_DNA"/>
</dbReference>
<protein>
    <recommendedName>
        <fullName evidence="2">Thioredoxin domain-containing protein</fullName>
    </recommendedName>
</protein>
<evidence type="ECO:0000256" key="1">
    <source>
        <dbReference type="SAM" id="Phobius"/>
    </source>
</evidence>
<dbReference type="GO" id="GO:0045454">
    <property type="term" value="P:cell redox homeostasis"/>
    <property type="evidence" value="ECO:0007669"/>
    <property type="project" value="TreeGrafter"/>
</dbReference>
<proteinExistence type="predicted"/>
<keyword evidence="1" id="KW-0472">Membrane</keyword>
<dbReference type="Gene3D" id="3.40.30.10">
    <property type="entry name" value="Glutaredoxin"/>
    <property type="match status" value="1"/>
</dbReference>
<keyword evidence="1" id="KW-0812">Transmembrane</keyword>
<dbReference type="InterPro" id="IPR013766">
    <property type="entry name" value="Thioredoxin_domain"/>
</dbReference>